<dbReference type="AlphaFoldDB" id="A0AA38TTD1"/>
<reference evidence="2" key="1">
    <citation type="submission" date="2023-03" db="EMBL/GenBank/DDBJ databases">
        <title>Chromosome-scale reference genome and RAD-based genetic map of yellow starthistle (Centaurea solstitialis) reveal putative structural variation and QTLs associated with invader traits.</title>
        <authorList>
            <person name="Reatini B."/>
            <person name="Cang F.A."/>
            <person name="Jiang Q."/>
            <person name="Mckibben M.T.W."/>
            <person name="Barker M.S."/>
            <person name="Rieseberg L.H."/>
            <person name="Dlugosch K.M."/>
        </authorList>
    </citation>
    <scope>NUCLEOTIDE SEQUENCE</scope>
    <source>
        <strain evidence="2">CAN-66</strain>
        <tissue evidence="2">Leaf</tissue>
    </source>
</reference>
<evidence type="ECO:0000313" key="3">
    <source>
        <dbReference type="Proteomes" id="UP001172457"/>
    </source>
</evidence>
<dbReference type="Gene3D" id="1.10.510.10">
    <property type="entry name" value="Transferase(Phosphotransferase) domain 1"/>
    <property type="match status" value="1"/>
</dbReference>
<keyword evidence="3" id="KW-1185">Reference proteome</keyword>
<dbReference type="EMBL" id="JARYMX010000002">
    <property type="protein sequence ID" value="KAJ9560011.1"/>
    <property type="molecule type" value="Genomic_DNA"/>
</dbReference>
<name>A0AA38TTD1_9ASTR</name>
<dbReference type="InterPro" id="IPR000719">
    <property type="entry name" value="Prot_kinase_dom"/>
</dbReference>
<evidence type="ECO:0000313" key="2">
    <source>
        <dbReference type="EMBL" id="KAJ9560011.1"/>
    </source>
</evidence>
<dbReference type="PROSITE" id="PS50011">
    <property type="entry name" value="PROTEIN_KINASE_DOM"/>
    <property type="match status" value="1"/>
</dbReference>
<feature type="domain" description="Protein kinase" evidence="1">
    <location>
        <begin position="1"/>
        <end position="129"/>
    </location>
</feature>
<comment type="caution">
    <text evidence="2">The sequence shown here is derived from an EMBL/GenBank/DDBJ whole genome shotgun (WGS) entry which is preliminary data.</text>
</comment>
<dbReference type="SUPFAM" id="SSF56112">
    <property type="entry name" value="Protein kinase-like (PK-like)"/>
    <property type="match status" value="1"/>
</dbReference>
<sequence length="156" mass="17326">MTNNGNDISALTRIVGTRGFMAPEYVRNGCVTSKVDVYSFGVVLMELISVKEAVVREGGREVLLSTAIATIMEGDDAETELRNVTDLTNEENGSMEYAMQMVKLSLSCVKQDPTSRPTMDEVVTSLVKIQVDLQMAHLVRRTEQDRTVQKIVPWLV</sequence>
<dbReference type="Proteomes" id="UP001172457">
    <property type="component" value="Chromosome 2"/>
</dbReference>
<dbReference type="PANTHER" id="PTHR45927">
    <property type="entry name" value="LYSM-DOMAIN RECEPTOR-LIKE KINASE-RELATED"/>
    <property type="match status" value="1"/>
</dbReference>
<dbReference type="PANTHER" id="PTHR45927:SF7">
    <property type="entry name" value="LYSM-DOMAIN RECEPTOR-LIKE KINASE"/>
    <property type="match status" value="1"/>
</dbReference>
<dbReference type="Pfam" id="PF00069">
    <property type="entry name" value="Pkinase"/>
    <property type="match status" value="1"/>
</dbReference>
<gene>
    <name evidence="2" type="ORF">OSB04_005171</name>
</gene>
<dbReference type="GO" id="GO:0004672">
    <property type="term" value="F:protein kinase activity"/>
    <property type="evidence" value="ECO:0007669"/>
    <property type="project" value="InterPro"/>
</dbReference>
<organism evidence="2 3">
    <name type="scientific">Centaurea solstitialis</name>
    <name type="common">yellow star-thistle</name>
    <dbReference type="NCBI Taxonomy" id="347529"/>
    <lineage>
        <taxon>Eukaryota</taxon>
        <taxon>Viridiplantae</taxon>
        <taxon>Streptophyta</taxon>
        <taxon>Embryophyta</taxon>
        <taxon>Tracheophyta</taxon>
        <taxon>Spermatophyta</taxon>
        <taxon>Magnoliopsida</taxon>
        <taxon>eudicotyledons</taxon>
        <taxon>Gunneridae</taxon>
        <taxon>Pentapetalae</taxon>
        <taxon>asterids</taxon>
        <taxon>campanulids</taxon>
        <taxon>Asterales</taxon>
        <taxon>Asteraceae</taxon>
        <taxon>Carduoideae</taxon>
        <taxon>Cardueae</taxon>
        <taxon>Centaureinae</taxon>
        <taxon>Centaurea</taxon>
    </lineage>
</organism>
<protein>
    <recommendedName>
        <fullName evidence="1">Protein kinase domain-containing protein</fullName>
    </recommendedName>
</protein>
<proteinExistence type="predicted"/>
<dbReference type="InterPro" id="IPR011009">
    <property type="entry name" value="Kinase-like_dom_sf"/>
</dbReference>
<dbReference type="GO" id="GO:0005524">
    <property type="term" value="F:ATP binding"/>
    <property type="evidence" value="ECO:0007669"/>
    <property type="project" value="InterPro"/>
</dbReference>
<accession>A0AA38TTD1</accession>
<dbReference type="InterPro" id="IPR052611">
    <property type="entry name" value="Plant_RLK_LysM"/>
</dbReference>
<evidence type="ECO:0000259" key="1">
    <source>
        <dbReference type="PROSITE" id="PS50011"/>
    </source>
</evidence>